<dbReference type="EMBL" id="WHLY01000002">
    <property type="protein sequence ID" value="MPR32641.1"/>
    <property type="molecule type" value="Genomic_DNA"/>
</dbReference>
<dbReference type="PROSITE" id="PS51257">
    <property type="entry name" value="PROKAR_LIPOPROTEIN"/>
    <property type="match status" value="1"/>
</dbReference>
<evidence type="ECO:0000313" key="2">
    <source>
        <dbReference type="EMBL" id="MPR32641.1"/>
    </source>
</evidence>
<organism evidence="2 3">
    <name type="scientific">Salmonirosea aquatica</name>
    <dbReference type="NCBI Taxonomy" id="2654236"/>
    <lineage>
        <taxon>Bacteria</taxon>
        <taxon>Pseudomonadati</taxon>
        <taxon>Bacteroidota</taxon>
        <taxon>Cytophagia</taxon>
        <taxon>Cytophagales</taxon>
        <taxon>Spirosomataceae</taxon>
        <taxon>Salmonirosea</taxon>
    </lineage>
</organism>
<proteinExistence type="predicted"/>
<keyword evidence="3" id="KW-1185">Reference proteome</keyword>
<evidence type="ECO:0000256" key="1">
    <source>
        <dbReference type="SAM" id="MobiDB-lite"/>
    </source>
</evidence>
<dbReference type="RefSeq" id="WP_152757249.1">
    <property type="nucleotide sequence ID" value="NZ_WHLY01000002.1"/>
</dbReference>
<reference evidence="2 3" key="1">
    <citation type="submission" date="2019-10" db="EMBL/GenBank/DDBJ databases">
        <title>Draft Genome Sequence of Cytophagaceae sp. SJW1-29.</title>
        <authorList>
            <person name="Choi A."/>
        </authorList>
    </citation>
    <scope>NUCLEOTIDE SEQUENCE [LARGE SCALE GENOMIC DNA]</scope>
    <source>
        <strain evidence="2 3">SJW1-29</strain>
    </source>
</reference>
<feature type="region of interest" description="Disordered" evidence="1">
    <location>
        <begin position="112"/>
        <end position="135"/>
    </location>
</feature>
<dbReference type="AlphaFoldDB" id="A0A7C9BDW0"/>
<dbReference type="Proteomes" id="UP000479293">
    <property type="component" value="Unassembled WGS sequence"/>
</dbReference>
<comment type="caution">
    <text evidence="2">The sequence shown here is derived from an EMBL/GenBank/DDBJ whole genome shotgun (WGS) entry which is preliminary data.</text>
</comment>
<evidence type="ECO:0000313" key="3">
    <source>
        <dbReference type="Proteomes" id="UP000479293"/>
    </source>
</evidence>
<gene>
    <name evidence="2" type="ORF">GBK04_04565</name>
</gene>
<protein>
    <recommendedName>
        <fullName evidence="4">Lipocalin-like domain-containing protein</fullName>
    </recommendedName>
</protein>
<sequence length="156" mass="17208">MKKLLVLFLIVSVAACTNKDDEPKPDYATNFVGEYWTNTADGANSTAQTWVVTSTTENTLNIVYTIDYTFKNQGKVFTSKDVYQLKDIQVLNPVSFKIDQDAELNEDGTLKTRHVSGEATKSKDGSGGESIGITLTFKDPGATTTTSTDFLEFKKR</sequence>
<evidence type="ECO:0008006" key="4">
    <source>
        <dbReference type="Google" id="ProtNLM"/>
    </source>
</evidence>
<accession>A0A7C9BDW0</accession>
<name>A0A7C9BDW0_9BACT</name>